<proteinExistence type="predicted"/>
<name>A0ABD0WNT2_UMBPY</name>
<dbReference type="Proteomes" id="UP001557470">
    <property type="component" value="Unassembled WGS sequence"/>
</dbReference>
<reference evidence="1 2" key="1">
    <citation type="submission" date="2024-06" db="EMBL/GenBank/DDBJ databases">
        <authorList>
            <person name="Pan Q."/>
            <person name="Wen M."/>
            <person name="Jouanno E."/>
            <person name="Zahm M."/>
            <person name="Klopp C."/>
            <person name="Cabau C."/>
            <person name="Louis A."/>
            <person name="Berthelot C."/>
            <person name="Parey E."/>
            <person name="Roest Crollius H."/>
            <person name="Montfort J."/>
            <person name="Robinson-Rechavi M."/>
            <person name="Bouchez O."/>
            <person name="Lampietro C."/>
            <person name="Lopez Roques C."/>
            <person name="Donnadieu C."/>
            <person name="Postlethwait J."/>
            <person name="Bobe J."/>
            <person name="Verreycken H."/>
            <person name="Guiguen Y."/>
        </authorList>
    </citation>
    <scope>NUCLEOTIDE SEQUENCE [LARGE SCALE GENOMIC DNA]</scope>
    <source>
        <strain evidence="1">Up_M1</strain>
        <tissue evidence="1">Testis</tissue>
    </source>
</reference>
<dbReference type="AlphaFoldDB" id="A0ABD0WNT2"/>
<comment type="caution">
    <text evidence="1">The sequence shown here is derived from an EMBL/GenBank/DDBJ whole genome shotgun (WGS) entry which is preliminary data.</text>
</comment>
<keyword evidence="2" id="KW-1185">Reference proteome</keyword>
<accession>A0ABD0WNT2</accession>
<evidence type="ECO:0000313" key="1">
    <source>
        <dbReference type="EMBL" id="KAL0964258.1"/>
    </source>
</evidence>
<gene>
    <name evidence="1" type="ORF">UPYG_G00321420</name>
</gene>
<dbReference type="EMBL" id="JAGEUA010000010">
    <property type="protein sequence ID" value="KAL0964258.1"/>
    <property type="molecule type" value="Genomic_DNA"/>
</dbReference>
<organism evidence="1 2">
    <name type="scientific">Umbra pygmaea</name>
    <name type="common">Eastern mudminnow</name>
    <dbReference type="NCBI Taxonomy" id="75934"/>
    <lineage>
        <taxon>Eukaryota</taxon>
        <taxon>Metazoa</taxon>
        <taxon>Chordata</taxon>
        <taxon>Craniata</taxon>
        <taxon>Vertebrata</taxon>
        <taxon>Euteleostomi</taxon>
        <taxon>Actinopterygii</taxon>
        <taxon>Neopterygii</taxon>
        <taxon>Teleostei</taxon>
        <taxon>Protacanthopterygii</taxon>
        <taxon>Esociformes</taxon>
        <taxon>Umbridae</taxon>
        <taxon>Umbra</taxon>
    </lineage>
</organism>
<evidence type="ECO:0000313" key="2">
    <source>
        <dbReference type="Proteomes" id="UP001557470"/>
    </source>
</evidence>
<sequence>MLAEQEGTASIVRACAKDFYQAFGISFATSPDDDDIEVQDTLLKHYRLHHRQAGRHLQNHERVHWFG</sequence>
<protein>
    <submittedName>
        <fullName evidence="1">Uncharacterized protein</fullName>
    </submittedName>
</protein>